<comment type="caution">
    <text evidence="2">The sequence shown here is derived from an EMBL/GenBank/DDBJ whole genome shotgun (WGS) entry which is preliminary data.</text>
</comment>
<evidence type="ECO:0000313" key="2">
    <source>
        <dbReference type="EMBL" id="GBB88416.1"/>
    </source>
</evidence>
<accession>A0A2Z6R6K1</accession>
<name>A0A2Z6R6K1_9GLOM</name>
<dbReference type="Proteomes" id="UP000247702">
    <property type="component" value="Unassembled WGS sequence"/>
</dbReference>
<dbReference type="InterPro" id="IPR052945">
    <property type="entry name" value="Mitotic_Regulator"/>
</dbReference>
<gene>
    <name evidence="3" type="ORF">RCL2_002867700</name>
    <name evidence="2" type="ORF">RclHR1_00150012</name>
</gene>
<dbReference type="STRING" id="94130.A0A2Z6R6K1"/>
<protein>
    <submittedName>
        <fullName evidence="3">Sel1-like repeat protein</fullName>
    </submittedName>
</protein>
<dbReference type="Pfam" id="PF08238">
    <property type="entry name" value="Sel1"/>
    <property type="match status" value="7"/>
</dbReference>
<dbReference type="SUPFAM" id="SSF81901">
    <property type="entry name" value="HCP-like"/>
    <property type="match status" value="1"/>
</dbReference>
<dbReference type="PANTHER" id="PTHR43628:SF1">
    <property type="entry name" value="CHITIN SYNTHASE REGULATORY FACTOR 2-RELATED"/>
    <property type="match status" value="1"/>
</dbReference>
<evidence type="ECO:0000256" key="1">
    <source>
        <dbReference type="SAM" id="MobiDB-lite"/>
    </source>
</evidence>
<dbReference type="AlphaFoldDB" id="A0A2Z6R6K1"/>
<organism evidence="2 4">
    <name type="scientific">Rhizophagus clarus</name>
    <dbReference type="NCBI Taxonomy" id="94130"/>
    <lineage>
        <taxon>Eukaryota</taxon>
        <taxon>Fungi</taxon>
        <taxon>Fungi incertae sedis</taxon>
        <taxon>Mucoromycota</taxon>
        <taxon>Glomeromycotina</taxon>
        <taxon>Glomeromycetes</taxon>
        <taxon>Glomerales</taxon>
        <taxon>Glomeraceae</taxon>
        <taxon>Rhizophagus</taxon>
    </lineage>
</organism>
<dbReference type="Proteomes" id="UP000615446">
    <property type="component" value="Unassembled WGS sequence"/>
</dbReference>
<proteinExistence type="predicted"/>
<reference evidence="3" key="2">
    <citation type="submission" date="2019-10" db="EMBL/GenBank/DDBJ databases">
        <title>Conservation and host-specific expression of non-tandemly repeated heterogenous ribosome RNA gene in arbuscular mycorrhizal fungi.</title>
        <authorList>
            <person name="Maeda T."/>
            <person name="Kobayashi Y."/>
            <person name="Nakagawa T."/>
            <person name="Ezawa T."/>
            <person name="Yamaguchi K."/>
            <person name="Bino T."/>
            <person name="Nishimoto Y."/>
            <person name="Shigenobu S."/>
            <person name="Kawaguchi M."/>
        </authorList>
    </citation>
    <scope>NUCLEOTIDE SEQUENCE</scope>
    <source>
        <strain evidence="3">HR1</strain>
    </source>
</reference>
<dbReference type="EMBL" id="BLAL01000306">
    <property type="protein sequence ID" value="GET02293.1"/>
    <property type="molecule type" value="Genomic_DNA"/>
</dbReference>
<evidence type="ECO:0000313" key="4">
    <source>
        <dbReference type="Proteomes" id="UP000247702"/>
    </source>
</evidence>
<evidence type="ECO:0000313" key="3">
    <source>
        <dbReference type="EMBL" id="GET02293.1"/>
    </source>
</evidence>
<dbReference type="InterPro" id="IPR006597">
    <property type="entry name" value="Sel1-like"/>
</dbReference>
<dbReference type="Gene3D" id="1.25.40.10">
    <property type="entry name" value="Tetratricopeptide repeat domain"/>
    <property type="match status" value="1"/>
</dbReference>
<feature type="region of interest" description="Disordered" evidence="1">
    <location>
        <begin position="1"/>
        <end position="21"/>
    </location>
</feature>
<dbReference type="OrthoDB" id="2307056at2759"/>
<dbReference type="PANTHER" id="PTHR43628">
    <property type="entry name" value="ACTIVATOR OF C KINASE PROTEIN 1-RELATED"/>
    <property type="match status" value="1"/>
</dbReference>
<reference evidence="2 4" key="1">
    <citation type="submission" date="2017-11" db="EMBL/GenBank/DDBJ databases">
        <title>The genome of Rhizophagus clarus HR1 reveals common genetic basis of auxotrophy among arbuscular mycorrhizal fungi.</title>
        <authorList>
            <person name="Kobayashi Y."/>
        </authorList>
    </citation>
    <scope>NUCLEOTIDE SEQUENCE [LARGE SCALE GENOMIC DNA]</scope>
    <source>
        <strain evidence="2 4">HR1</strain>
    </source>
</reference>
<keyword evidence="4" id="KW-1185">Reference proteome</keyword>
<dbReference type="SMART" id="SM00671">
    <property type="entry name" value="SEL1"/>
    <property type="match status" value="7"/>
</dbReference>
<dbReference type="EMBL" id="BEXD01000557">
    <property type="protein sequence ID" value="GBB88416.1"/>
    <property type="molecule type" value="Genomic_DNA"/>
</dbReference>
<sequence length="450" mass="52980">MSDNFDDNNNENNKNTSINKPLNNDKCEPLYKLNATKNHLIIKFLKELLQELHVVFLNVENYFATNRLDKFMFNYLFEYDLDPKNVFEIMTSNSENVSHFSSLIGYFYRRGIGCEVNEIKAFEILSSAAKNNQKVMLDQVTFDQRNESIRFLNDNIKELNEIIVQYFYSFFLYEDLVFNSKNSYKLHIKNAGKGDNVSQYYIGNFYLYGVKKDYSKAIEWYSKSSEGGNIKAMYKLGVCYECGYGIKKDKKKALELYLKSAEGGYRRALYELGNRYYYGNCTFKDKDKAFEFYLKAAEKGHDISQYLVANYYYDGKCIPKNEERGFYWNRKAAINGHTEAQFKLAEYYINSSINKNERKAFKWYYKLANKYKVRAIYLVAKCYRDGIGTDKNLEEAAKWIEKYETIKFFGKSQITLNEFLNGSNIDASSIPPYGYFYSFECEDSIRNFSF</sequence>
<dbReference type="InterPro" id="IPR011990">
    <property type="entry name" value="TPR-like_helical_dom_sf"/>
</dbReference>